<dbReference type="GO" id="GO:0055129">
    <property type="term" value="P:L-proline biosynthetic process"/>
    <property type="evidence" value="ECO:0007669"/>
    <property type="project" value="TreeGrafter"/>
</dbReference>
<reference evidence="5 6" key="1">
    <citation type="journal article" date="2012" name="J. Bacteriol.">
        <title>Draft Genome Sequence of Plant Growth-Promoting Rhizobium Mesorhizobium amorphae, Isolated from Zinc-Lead Mine Tailings.</title>
        <authorList>
            <person name="Hao X."/>
            <person name="Lin Y."/>
            <person name="Johnstone L."/>
            <person name="Baltrus D.A."/>
            <person name="Miller S.J."/>
            <person name="Wei G."/>
            <person name="Rensing C."/>
        </authorList>
    </citation>
    <scope>NUCLEOTIDE SEQUENCE [LARGE SCALE GENOMIC DNA]</scope>
    <source>
        <strain evidence="5 6">CCNWGS0123</strain>
    </source>
</reference>
<dbReference type="Pfam" id="PF14748">
    <property type="entry name" value="P5CR_dimer"/>
    <property type="match status" value="1"/>
</dbReference>
<dbReference type="PANTHER" id="PTHR11645">
    <property type="entry name" value="PYRROLINE-5-CARBOXYLATE REDUCTASE"/>
    <property type="match status" value="1"/>
</dbReference>
<protein>
    <recommendedName>
        <fullName evidence="7">Pyrroline-5-carboxylate reductase</fullName>
    </recommendedName>
</protein>
<dbReference type="InterPro" id="IPR008927">
    <property type="entry name" value="6-PGluconate_DH-like_C_sf"/>
</dbReference>
<dbReference type="SUPFAM" id="SSF51735">
    <property type="entry name" value="NAD(P)-binding Rossmann-fold domains"/>
    <property type="match status" value="1"/>
</dbReference>
<dbReference type="GO" id="GO:0004735">
    <property type="term" value="F:pyrroline-5-carboxylate reductase activity"/>
    <property type="evidence" value="ECO:0007669"/>
    <property type="project" value="TreeGrafter"/>
</dbReference>
<feature type="domain" description="Pyrroline-5-carboxylate reductase catalytic N-terminal" evidence="3">
    <location>
        <begin position="5"/>
        <end position="96"/>
    </location>
</feature>
<evidence type="ECO:0000256" key="1">
    <source>
        <dbReference type="ARBA" id="ARBA00005525"/>
    </source>
</evidence>
<name>G6YK86_9HYPH</name>
<evidence type="ECO:0000313" key="6">
    <source>
        <dbReference type="Proteomes" id="UP000002949"/>
    </source>
</evidence>
<sequence length="260" mass="27348">MNMPTIGVVGTGDFAAYLIAALRKGGYRGRILLSPYSRAKAQTLAATYSCTLAADNSSLLAEADWILLAVRPEQLANALPNLTLRPGQILISAVAGVTIAELHAAKGHDISVVRIMPSSYIEATNEGLIPIYPASHDVEAVLAAAGKVVTFDTEDQFELAMAGACLAGWAYRFIASLEAWFVVHGLTPAQARLLVAGNIAGATGYALARRDASLEIVSDGIATPGTYTKAGLDHLLKSKAALPWLEALDIVFTKLKSAKS</sequence>
<dbReference type="Pfam" id="PF03807">
    <property type="entry name" value="F420_oxidored"/>
    <property type="match status" value="1"/>
</dbReference>
<evidence type="ECO:0000313" key="5">
    <source>
        <dbReference type="EMBL" id="EHH04010.1"/>
    </source>
</evidence>
<dbReference type="PANTHER" id="PTHR11645:SF0">
    <property type="entry name" value="PYRROLINE-5-CARBOXYLATE REDUCTASE 3"/>
    <property type="match status" value="1"/>
</dbReference>
<evidence type="ECO:0000259" key="3">
    <source>
        <dbReference type="Pfam" id="PF03807"/>
    </source>
</evidence>
<dbReference type="InterPro" id="IPR036291">
    <property type="entry name" value="NAD(P)-bd_dom_sf"/>
</dbReference>
<dbReference type="Gene3D" id="1.10.3730.10">
    <property type="entry name" value="ProC C-terminal domain-like"/>
    <property type="match status" value="1"/>
</dbReference>
<dbReference type="InterPro" id="IPR028939">
    <property type="entry name" value="P5C_Rdtase_cat_N"/>
</dbReference>
<evidence type="ECO:0008006" key="7">
    <source>
        <dbReference type="Google" id="ProtNLM"/>
    </source>
</evidence>
<dbReference type="OrthoDB" id="8418678at2"/>
<gene>
    <name evidence="5" type="ORF">MEA186_32103</name>
</gene>
<keyword evidence="6" id="KW-1185">Reference proteome</keyword>
<dbReference type="PATRIC" id="fig|1082933.3.peg.6220"/>
<proteinExistence type="inferred from homology"/>
<evidence type="ECO:0000259" key="4">
    <source>
        <dbReference type="Pfam" id="PF14748"/>
    </source>
</evidence>
<feature type="domain" description="Pyrroline-5-carboxylate reductase dimerisation" evidence="4">
    <location>
        <begin position="161"/>
        <end position="239"/>
    </location>
</feature>
<dbReference type="Proteomes" id="UP000002949">
    <property type="component" value="Unassembled WGS sequence"/>
</dbReference>
<dbReference type="InterPro" id="IPR029036">
    <property type="entry name" value="P5CR_dimer"/>
</dbReference>
<dbReference type="SUPFAM" id="SSF48179">
    <property type="entry name" value="6-phosphogluconate dehydrogenase C-terminal domain-like"/>
    <property type="match status" value="1"/>
</dbReference>
<dbReference type="KEGG" id="mamo:A6B35_33420"/>
<comment type="similarity">
    <text evidence="1">Belongs to the pyrroline-5-carboxylate reductase family.</text>
</comment>
<accession>G6YK86</accession>
<dbReference type="Gene3D" id="3.40.50.720">
    <property type="entry name" value="NAD(P)-binding Rossmann-like Domain"/>
    <property type="match status" value="1"/>
</dbReference>
<dbReference type="RefSeq" id="WP_006206205.1">
    <property type="nucleotide sequence ID" value="NZ_AGSN01000232.1"/>
</dbReference>
<organism evidence="5 6">
    <name type="scientific">Mesorhizobium amorphae CCNWGS0123</name>
    <dbReference type="NCBI Taxonomy" id="1082933"/>
    <lineage>
        <taxon>Bacteria</taxon>
        <taxon>Pseudomonadati</taxon>
        <taxon>Pseudomonadota</taxon>
        <taxon>Alphaproteobacteria</taxon>
        <taxon>Hyphomicrobiales</taxon>
        <taxon>Phyllobacteriaceae</taxon>
        <taxon>Mesorhizobium</taxon>
    </lineage>
</organism>
<evidence type="ECO:0000256" key="2">
    <source>
        <dbReference type="ARBA" id="ARBA00023002"/>
    </source>
</evidence>
<dbReference type="EMBL" id="AGSN01000232">
    <property type="protein sequence ID" value="EHH04010.1"/>
    <property type="molecule type" value="Genomic_DNA"/>
</dbReference>
<dbReference type="AlphaFoldDB" id="G6YK86"/>
<dbReference type="eggNOG" id="COG0345">
    <property type="taxonomic scope" value="Bacteria"/>
</dbReference>
<keyword evidence="2" id="KW-0560">Oxidoreductase</keyword>